<dbReference type="InterPro" id="IPR013128">
    <property type="entry name" value="Peptidase_C1A"/>
</dbReference>
<feature type="domain" description="Peptidase C1A papain C-terminal" evidence="3">
    <location>
        <begin position="55"/>
        <end position="288"/>
    </location>
</feature>
<evidence type="ECO:0000256" key="1">
    <source>
        <dbReference type="ARBA" id="ARBA00008455"/>
    </source>
</evidence>
<dbReference type="EMBL" id="CANHGI010000005">
    <property type="protein sequence ID" value="CAI5451493.1"/>
    <property type="molecule type" value="Genomic_DNA"/>
</dbReference>
<dbReference type="Proteomes" id="UP001152747">
    <property type="component" value="Unassembled WGS sequence"/>
</dbReference>
<name>A0A9P1N556_9PELO</name>
<dbReference type="GO" id="GO:0008234">
    <property type="term" value="F:cysteine-type peptidase activity"/>
    <property type="evidence" value="ECO:0007669"/>
    <property type="project" value="InterPro"/>
</dbReference>
<evidence type="ECO:0000256" key="2">
    <source>
        <dbReference type="SAM" id="SignalP"/>
    </source>
</evidence>
<dbReference type="SMART" id="SM00645">
    <property type="entry name" value="Pept_C1"/>
    <property type="match status" value="1"/>
</dbReference>
<gene>
    <name evidence="4" type="ORF">CAMP_LOCUS14130</name>
</gene>
<accession>A0A9P1N556</accession>
<keyword evidence="2" id="KW-0732">Signal</keyword>
<evidence type="ECO:0000313" key="4">
    <source>
        <dbReference type="EMBL" id="CAI5451493.1"/>
    </source>
</evidence>
<comment type="similarity">
    <text evidence="1">Belongs to the peptidase C1 family.</text>
</comment>
<feature type="signal peptide" evidence="2">
    <location>
        <begin position="1"/>
        <end position="22"/>
    </location>
</feature>
<dbReference type="SUPFAM" id="SSF54001">
    <property type="entry name" value="Cysteine proteinases"/>
    <property type="match status" value="1"/>
</dbReference>
<feature type="chain" id="PRO_5040186046" description="Peptidase C1A papain C-terminal domain-containing protein" evidence="2">
    <location>
        <begin position="23"/>
        <end position="288"/>
    </location>
</feature>
<organism evidence="4 5">
    <name type="scientific">Caenorhabditis angaria</name>
    <dbReference type="NCBI Taxonomy" id="860376"/>
    <lineage>
        <taxon>Eukaryota</taxon>
        <taxon>Metazoa</taxon>
        <taxon>Ecdysozoa</taxon>
        <taxon>Nematoda</taxon>
        <taxon>Chromadorea</taxon>
        <taxon>Rhabditida</taxon>
        <taxon>Rhabditina</taxon>
        <taxon>Rhabditomorpha</taxon>
        <taxon>Rhabditoidea</taxon>
        <taxon>Rhabditidae</taxon>
        <taxon>Peloderinae</taxon>
        <taxon>Caenorhabditis</taxon>
    </lineage>
</organism>
<dbReference type="CDD" id="cd02620">
    <property type="entry name" value="Peptidase_C1A_CathepsinB"/>
    <property type="match status" value="1"/>
</dbReference>
<dbReference type="InterPro" id="IPR038765">
    <property type="entry name" value="Papain-like_cys_pep_sf"/>
</dbReference>
<reference evidence="4" key="1">
    <citation type="submission" date="2022-11" db="EMBL/GenBank/DDBJ databases">
        <authorList>
            <person name="Kikuchi T."/>
        </authorList>
    </citation>
    <scope>NUCLEOTIDE SEQUENCE</scope>
    <source>
        <strain evidence="4">PS1010</strain>
    </source>
</reference>
<dbReference type="GO" id="GO:0006508">
    <property type="term" value="P:proteolysis"/>
    <property type="evidence" value="ECO:0007669"/>
    <property type="project" value="InterPro"/>
</dbReference>
<evidence type="ECO:0000313" key="5">
    <source>
        <dbReference type="Proteomes" id="UP001152747"/>
    </source>
</evidence>
<dbReference type="PANTHER" id="PTHR12411">
    <property type="entry name" value="CYSTEINE PROTEASE FAMILY C1-RELATED"/>
    <property type="match status" value="1"/>
</dbReference>
<dbReference type="Gene3D" id="3.90.70.10">
    <property type="entry name" value="Cysteine proteinases"/>
    <property type="match status" value="1"/>
</dbReference>
<protein>
    <recommendedName>
        <fullName evidence="3">Peptidase C1A papain C-terminal domain-containing protein</fullName>
    </recommendedName>
</protein>
<comment type="caution">
    <text evidence="4">The sequence shown here is derived from an EMBL/GenBank/DDBJ whole genome shotgun (WGS) entry which is preliminary data.</text>
</comment>
<dbReference type="InterPro" id="IPR000668">
    <property type="entry name" value="Peptidase_C1A_C"/>
</dbReference>
<evidence type="ECO:0000259" key="3">
    <source>
        <dbReference type="SMART" id="SM00645"/>
    </source>
</evidence>
<dbReference type="Pfam" id="PF00112">
    <property type="entry name" value="Peptidase_C1"/>
    <property type="match status" value="1"/>
</dbReference>
<keyword evidence="5" id="KW-1185">Reference proteome</keyword>
<sequence>MIKLSVFLYLVFASIYVKTDEASLIQHINSIQNNMEDFGDLGAPIREEVPIINEISNGFDARQQWPECESIQIINDQSECKSSWAISATDSMSDRLCINSGGMIKKVLSAQDILTCCGGGVLECGEGCNGGNPYKAWQFWEKHGVVTGGGYGSHNGCRAYSIAPCGETIGNVTYPECTNVTQSTPACTQKCDDGFSGNYKDDKHFGNNDITQLPKSVTQIQSDIITGGPIQTTMEIFDDFLQYTTGIYVHLAGDKLGKLSVRILGWGVDNGVPYWLMANSWGRKWGEN</sequence>
<proteinExistence type="inferred from homology"/>
<dbReference type="AlphaFoldDB" id="A0A9P1N556"/>
<dbReference type="OrthoDB" id="640249at2759"/>